<feature type="compositionally biased region" description="Basic residues" evidence="4">
    <location>
        <begin position="248"/>
        <end position="259"/>
    </location>
</feature>
<dbReference type="PANTHER" id="PTHR37540:SF5">
    <property type="entry name" value="TRANSCRIPTION FACTOR DOMAIN-CONTAINING PROTEIN"/>
    <property type="match status" value="1"/>
</dbReference>
<keyword evidence="7" id="KW-1185">Reference proteome</keyword>
<dbReference type="Pfam" id="PF04828">
    <property type="entry name" value="GFA"/>
    <property type="match status" value="1"/>
</dbReference>
<reference evidence="6" key="1">
    <citation type="submission" date="2023-11" db="EMBL/GenBank/DDBJ databases">
        <title>The genome sequences of three competitors of mushroom-forming fungi.</title>
        <authorList>
            <person name="Beijen E."/>
            <person name="Ohm R.A."/>
        </authorList>
    </citation>
    <scope>NUCLEOTIDE SEQUENCE</scope>
    <source>
        <strain evidence="6">CBS 100526</strain>
    </source>
</reference>
<gene>
    <name evidence="6" type="ORF">Triagg1_6338</name>
</gene>
<dbReference type="GO" id="GO:0016846">
    <property type="term" value="F:carbon-sulfur lyase activity"/>
    <property type="evidence" value="ECO:0007669"/>
    <property type="project" value="InterPro"/>
</dbReference>
<dbReference type="Gene3D" id="3.90.1590.10">
    <property type="entry name" value="glutathione-dependent formaldehyde- activating enzyme (gfa)"/>
    <property type="match status" value="1"/>
</dbReference>
<evidence type="ECO:0000313" key="7">
    <source>
        <dbReference type="Proteomes" id="UP001273209"/>
    </source>
</evidence>
<accession>A0AAE1J7I1</accession>
<dbReference type="PANTHER" id="PTHR37540">
    <property type="entry name" value="TRANSCRIPTION FACTOR (ACR-2), PUTATIVE-RELATED-RELATED"/>
    <property type="match status" value="1"/>
</dbReference>
<protein>
    <submittedName>
        <fullName evidence="6">Transcriptional regulator family: Fungal Specific TF</fullName>
    </submittedName>
</protein>
<sequence length="672" mass="75220">MASISGSCNCGSITVSLTALPSKTVACHCLNCRRAGGPYSINYIMDESEVKVDGAQRALNEYEDYKTASGNLARKALIQRNFCKACGSPIYTIDITMPGKLLIKASLFDDIVEERMDVFLDRKIQCQFASRETMSSNVGPRGFNVIPYEDPRDTTLSQENANNSLIKDDVATSHAKSSGHKPLEFVSVTPAKQKGNKAISTVVRTQVMKDYFWKQRNPDSSDQAASENPTNPSQYKGRFRLNSQPNKTKPKAGVRKAKSREKTSNEVARAQKGRILVPRGPISDPSVYDPDGFFASTPAGLLGGSLDPFNSFSLNLKPESLKLIYYYKQSYSKDFLDLNIGGGYCLFDAREHRALFHSILYLVALDFNLRRGFSDAFGCLYHSSEAFRLINEQIQSGTFEDATIASVALIGAKENLAGLFDVSYMHMQGLKYMIEKRGGIQNIKGLHRGVVIWADFCNSSVWNCPPQFPHTSLSSTHDIEFPSETSSTDDLSQDNLDVESQIVSLVQSLRKISATKDVPGHKKTEASRVYGTEYKLHLVKASIADRGASSSELVPLCVALNLYLYLAIRELPARARMIERLIDRLQATFNLQLIEKPASNTHKQSWILWMLFIGYAAALENKRQEWFAQSLKSLYAKSSFRDMDQLQVTLKSVLWQDTWSEHYFKKLREETA</sequence>
<feature type="domain" description="CENP-V/GFA" evidence="5">
    <location>
        <begin position="4"/>
        <end position="149"/>
    </location>
</feature>
<dbReference type="Proteomes" id="UP001273209">
    <property type="component" value="Unassembled WGS sequence"/>
</dbReference>
<dbReference type="PROSITE" id="PS51891">
    <property type="entry name" value="CENP_V_GFA"/>
    <property type="match status" value="1"/>
</dbReference>
<dbReference type="GO" id="GO:0046872">
    <property type="term" value="F:metal ion binding"/>
    <property type="evidence" value="ECO:0007669"/>
    <property type="project" value="UniProtKB-KW"/>
</dbReference>
<dbReference type="EMBL" id="JAWRVG010000025">
    <property type="protein sequence ID" value="KAK4070971.1"/>
    <property type="molecule type" value="Genomic_DNA"/>
</dbReference>
<keyword evidence="2" id="KW-0479">Metal-binding</keyword>
<feature type="region of interest" description="Disordered" evidence="4">
    <location>
        <begin position="216"/>
        <end position="272"/>
    </location>
</feature>
<dbReference type="InterPro" id="IPR011057">
    <property type="entry name" value="Mss4-like_sf"/>
</dbReference>
<name>A0AAE1J7I1_9HYPO</name>
<evidence type="ECO:0000256" key="1">
    <source>
        <dbReference type="ARBA" id="ARBA00005495"/>
    </source>
</evidence>
<evidence type="ECO:0000256" key="2">
    <source>
        <dbReference type="ARBA" id="ARBA00022723"/>
    </source>
</evidence>
<proteinExistence type="inferred from homology"/>
<feature type="compositionally biased region" description="Polar residues" evidence="4">
    <location>
        <begin position="220"/>
        <end position="234"/>
    </location>
</feature>
<evidence type="ECO:0000313" key="6">
    <source>
        <dbReference type="EMBL" id="KAK4070971.1"/>
    </source>
</evidence>
<evidence type="ECO:0000259" key="5">
    <source>
        <dbReference type="PROSITE" id="PS51891"/>
    </source>
</evidence>
<dbReference type="SUPFAM" id="SSF51316">
    <property type="entry name" value="Mss4-like"/>
    <property type="match status" value="1"/>
</dbReference>
<comment type="similarity">
    <text evidence="1">Belongs to the Gfa family.</text>
</comment>
<dbReference type="InterPro" id="IPR006913">
    <property type="entry name" value="CENP-V/GFA"/>
</dbReference>
<evidence type="ECO:0000256" key="3">
    <source>
        <dbReference type="ARBA" id="ARBA00022833"/>
    </source>
</evidence>
<dbReference type="AlphaFoldDB" id="A0AAE1J7I1"/>
<evidence type="ECO:0000256" key="4">
    <source>
        <dbReference type="SAM" id="MobiDB-lite"/>
    </source>
</evidence>
<keyword evidence="3" id="KW-0862">Zinc</keyword>
<comment type="caution">
    <text evidence="6">The sequence shown here is derived from an EMBL/GenBank/DDBJ whole genome shotgun (WGS) entry which is preliminary data.</text>
</comment>
<dbReference type="GeneID" id="87920856"/>
<organism evidence="6 7">
    <name type="scientific">Trichoderma aggressivum f. europaeum</name>
    <dbReference type="NCBI Taxonomy" id="173218"/>
    <lineage>
        <taxon>Eukaryota</taxon>
        <taxon>Fungi</taxon>
        <taxon>Dikarya</taxon>
        <taxon>Ascomycota</taxon>
        <taxon>Pezizomycotina</taxon>
        <taxon>Sordariomycetes</taxon>
        <taxon>Hypocreomycetidae</taxon>
        <taxon>Hypocreales</taxon>
        <taxon>Hypocreaceae</taxon>
        <taxon>Trichoderma</taxon>
    </lineage>
</organism>
<dbReference type="RefSeq" id="XP_062754591.1">
    <property type="nucleotide sequence ID" value="XM_062900952.1"/>
</dbReference>